<dbReference type="EMBL" id="MU070242">
    <property type="protein sequence ID" value="KAF5828825.1"/>
    <property type="molecule type" value="Genomic_DNA"/>
</dbReference>
<keyword evidence="4" id="KW-1185">Reference proteome</keyword>
<feature type="region of interest" description="Disordered" evidence="2">
    <location>
        <begin position="250"/>
        <end position="300"/>
    </location>
</feature>
<feature type="compositionally biased region" description="Basic and acidic residues" evidence="2">
    <location>
        <begin position="640"/>
        <end position="654"/>
    </location>
</feature>
<proteinExistence type="predicted"/>
<feature type="coiled-coil region" evidence="1">
    <location>
        <begin position="419"/>
        <end position="450"/>
    </location>
</feature>
<keyword evidence="1" id="KW-0175">Coiled coil</keyword>
<dbReference type="Proteomes" id="UP000815325">
    <property type="component" value="Unassembled WGS sequence"/>
</dbReference>
<gene>
    <name evidence="3" type="ORF">DUNSADRAFT_17006</name>
</gene>
<sequence length="793" mass="88859">MDDKRRSRTSLPTNVSRLARAISTKGLKKTESHAAHAPSLEMLIEENLPSLDPDKLINTFDSKLGLIQKMLRDYQNEGKQRPDGEKRQKKIAAQAASVAGEAKGKNKQFTEEEAYMNERIQRRVRSAGAGASRALSERVHMYRTNAVARAELHERCLMHKKVKAEAEMKALADRSQALDFIRSNRESLQGGAGMRNEGNPTGLFTPCLSRRSSGAPLRPSTAPQIRTGEESFTVEQTCWRDAMPLQWKEFRTPDLSTSPRGAAYGSEGHDAVLPSGGNTMQSEGHTNLQDDKDGQRSASSPYLGKQMALLPAKSALGANASHAASIGADSQQFTDGDGSRRDVVPPHDSGLMCTSAYTDDSSVAAIDRELRLLLTSRPGGGGSPTKRSEFNMQYKVLAAKRERQLIEAKMRKEGLEWARLTQSEQEAKLKAEAEETERRMKEQAQRKMELIYRHRSWLGTCSLASKLWYIADCVKKDREVHPMRELRRRAATTIAEWYKTLLHKRKLMQLVQLQLRLQKLLAPCIAAKRAQVRQRCGERILHFCALHQKGAAESALIAVKRYRQKLVVIQRAWRASLAVRAMQQTLLYNHLSKFENSILAKAQRDATVSEAAGRQHFRRTTTLRKAASSSQPRGDASVVPKRESSSGRKMRQAEVEDPVVDGALGKHLQPLSKEVKQQVVAAALRECRKKFHFQMMAFMHDKAAYLAQKPIDDLRQSLLRDAGLQAPHELTEPQHPVMLVLLPRAQLKQILFNGIQAESARKAHYESDRRARAEAAWIELQVVSGQRQDPGHA</sequence>
<feature type="region of interest" description="Disordered" evidence="2">
    <location>
        <begin position="329"/>
        <end position="352"/>
    </location>
</feature>
<comment type="caution">
    <text evidence="3">The sequence shown here is derived from an EMBL/GenBank/DDBJ whole genome shotgun (WGS) entry which is preliminary data.</text>
</comment>
<evidence type="ECO:0000313" key="4">
    <source>
        <dbReference type="Proteomes" id="UP000815325"/>
    </source>
</evidence>
<reference evidence="3" key="1">
    <citation type="submission" date="2017-08" db="EMBL/GenBank/DDBJ databases">
        <authorList>
            <person name="Polle J.E."/>
            <person name="Barry K."/>
            <person name="Cushman J."/>
            <person name="Schmutz J."/>
            <person name="Tran D."/>
            <person name="Hathwaick L.T."/>
            <person name="Yim W.C."/>
            <person name="Jenkins J."/>
            <person name="Mckie-Krisberg Z.M."/>
            <person name="Prochnik S."/>
            <person name="Lindquist E."/>
            <person name="Dockter R.B."/>
            <person name="Adam C."/>
            <person name="Molina H."/>
            <person name="Bunkerborg J."/>
            <person name="Jin E."/>
            <person name="Buchheim M."/>
            <person name="Magnuson J."/>
        </authorList>
    </citation>
    <scope>NUCLEOTIDE SEQUENCE</scope>
    <source>
        <strain evidence="3">CCAP 19/18</strain>
    </source>
</reference>
<name>A0ABQ7G2J1_DUNSA</name>
<evidence type="ECO:0000313" key="3">
    <source>
        <dbReference type="EMBL" id="KAF5828825.1"/>
    </source>
</evidence>
<protein>
    <submittedName>
        <fullName evidence="3">Uncharacterized protein</fullName>
    </submittedName>
</protein>
<feature type="compositionally biased region" description="Polar residues" evidence="2">
    <location>
        <begin position="276"/>
        <end position="287"/>
    </location>
</feature>
<organism evidence="3 4">
    <name type="scientific">Dunaliella salina</name>
    <name type="common">Green alga</name>
    <name type="synonym">Protococcus salinus</name>
    <dbReference type="NCBI Taxonomy" id="3046"/>
    <lineage>
        <taxon>Eukaryota</taxon>
        <taxon>Viridiplantae</taxon>
        <taxon>Chlorophyta</taxon>
        <taxon>core chlorophytes</taxon>
        <taxon>Chlorophyceae</taxon>
        <taxon>CS clade</taxon>
        <taxon>Chlamydomonadales</taxon>
        <taxon>Dunaliellaceae</taxon>
        <taxon>Dunaliella</taxon>
    </lineage>
</organism>
<evidence type="ECO:0000256" key="2">
    <source>
        <dbReference type="SAM" id="MobiDB-lite"/>
    </source>
</evidence>
<evidence type="ECO:0000256" key="1">
    <source>
        <dbReference type="SAM" id="Coils"/>
    </source>
</evidence>
<feature type="region of interest" description="Disordered" evidence="2">
    <location>
        <begin position="621"/>
        <end position="654"/>
    </location>
</feature>
<accession>A0ABQ7G2J1</accession>